<evidence type="ECO:0000313" key="2">
    <source>
        <dbReference type="Proteomes" id="UP000626026"/>
    </source>
</evidence>
<reference evidence="1 2" key="1">
    <citation type="journal article" date="2013" name="Int. J. Syst. Evol. Microbiol.">
        <title>Roseomonas aerophila sp. nov., isolated from air.</title>
        <authorList>
            <person name="Kim S.J."/>
            <person name="Weon H.Y."/>
            <person name="Ahn J.H."/>
            <person name="Hong S.B."/>
            <person name="Seok S.J."/>
            <person name="Whang K.S."/>
            <person name="Kwon S.W."/>
        </authorList>
    </citation>
    <scope>NUCLEOTIDE SEQUENCE [LARGE SCALE GENOMIC DNA]</scope>
    <source>
        <strain evidence="1 2">NBRC 108923</strain>
    </source>
</reference>
<accession>A0ABR7RQG3</accession>
<gene>
    <name evidence="1" type="ORF">IBL26_16205</name>
</gene>
<organism evidence="1 2">
    <name type="scientific">Teichococcus aerophilus</name>
    <dbReference type="NCBI Taxonomy" id="1224513"/>
    <lineage>
        <taxon>Bacteria</taxon>
        <taxon>Pseudomonadati</taxon>
        <taxon>Pseudomonadota</taxon>
        <taxon>Alphaproteobacteria</taxon>
        <taxon>Acetobacterales</taxon>
        <taxon>Roseomonadaceae</taxon>
        <taxon>Roseomonas</taxon>
    </lineage>
</organism>
<keyword evidence="2" id="KW-1185">Reference proteome</keyword>
<dbReference type="Proteomes" id="UP000626026">
    <property type="component" value="Unassembled WGS sequence"/>
</dbReference>
<sequence length="57" mass="5702">MRRRWGPAALLLLATIGLGGCGVVALPFRATSAVVKVVPVAGDVVAAPFDATAAVID</sequence>
<comment type="caution">
    <text evidence="1">The sequence shown here is derived from an EMBL/GenBank/DDBJ whole genome shotgun (WGS) entry which is preliminary data.</text>
</comment>
<dbReference type="EMBL" id="JACTVA010000031">
    <property type="protein sequence ID" value="MBC9208390.1"/>
    <property type="molecule type" value="Genomic_DNA"/>
</dbReference>
<dbReference type="InterPro" id="IPR046613">
    <property type="entry name" value="DUF6726"/>
</dbReference>
<proteinExistence type="predicted"/>
<evidence type="ECO:0000313" key="1">
    <source>
        <dbReference type="EMBL" id="MBC9208390.1"/>
    </source>
</evidence>
<dbReference type="PROSITE" id="PS51257">
    <property type="entry name" value="PROKAR_LIPOPROTEIN"/>
    <property type="match status" value="1"/>
</dbReference>
<name>A0ABR7RQG3_9PROT</name>
<dbReference type="Pfam" id="PF20487">
    <property type="entry name" value="DUF6726"/>
    <property type="match status" value="1"/>
</dbReference>
<protein>
    <submittedName>
        <fullName evidence="1">Phosphoribosylglycinamide formyltransferase</fullName>
    </submittedName>
</protein>